<feature type="domain" description="PLD phosphodiesterase" evidence="1">
    <location>
        <begin position="1"/>
        <end position="19"/>
    </location>
</feature>
<dbReference type="Pfam" id="PF13091">
    <property type="entry name" value="PLDc_2"/>
    <property type="match status" value="1"/>
</dbReference>
<organism evidence="2">
    <name type="scientific">bioreactor metagenome</name>
    <dbReference type="NCBI Taxonomy" id="1076179"/>
    <lineage>
        <taxon>unclassified sequences</taxon>
        <taxon>metagenomes</taxon>
        <taxon>ecological metagenomes</taxon>
    </lineage>
</organism>
<comment type="caution">
    <text evidence="2">The sequence shown here is derived from an EMBL/GenBank/DDBJ whole genome shotgun (WGS) entry which is preliminary data.</text>
</comment>
<dbReference type="PANTHER" id="PTHR21248:SF22">
    <property type="entry name" value="PHOSPHOLIPASE D"/>
    <property type="match status" value="1"/>
</dbReference>
<proteinExistence type="predicted"/>
<keyword evidence="2" id="KW-0808">Transferase</keyword>
<dbReference type="EC" id="2.7.8.-" evidence="2"/>
<dbReference type="PANTHER" id="PTHR21248">
    <property type="entry name" value="CARDIOLIPIN SYNTHASE"/>
    <property type="match status" value="1"/>
</dbReference>
<evidence type="ECO:0000259" key="1">
    <source>
        <dbReference type="PROSITE" id="PS50035"/>
    </source>
</evidence>
<dbReference type="EMBL" id="VSSQ01042583">
    <property type="protein sequence ID" value="MPM96184.1"/>
    <property type="molecule type" value="Genomic_DNA"/>
</dbReference>
<dbReference type="SUPFAM" id="SSF56024">
    <property type="entry name" value="Phospholipase D/nuclease"/>
    <property type="match status" value="1"/>
</dbReference>
<dbReference type="InterPro" id="IPR025202">
    <property type="entry name" value="PLD-like_dom"/>
</dbReference>
<protein>
    <submittedName>
        <fullName evidence="2">Cardiolipin synthase</fullName>
        <ecNumber evidence="2">2.7.8.-</ecNumber>
    </submittedName>
</protein>
<sequence length="79" mass="9419">MMVDGKWVSVGTTNLDNRSLDINFEVQVFIYNRMKTKEFEKQFLEDLKVCTELDLRSRSERPLHERVRESLGRLWSALL</sequence>
<dbReference type="PROSITE" id="PS50035">
    <property type="entry name" value="PLD"/>
    <property type="match status" value="1"/>
</dbReference>
<gene>
    <name evidence="2" type="primary">cls_9</name>
    <name evidence="2" type="ORF">SDC9_143342</name>
</gene>
<dbReference type="InterPro" id="IPR001736">
    <property type="entry name" value="PLipase_D/transphosphatidylase"/>
</dbReference>
<dbReference type="GO" id="GO:0032049">
    <property type="term" value="P:cardiolipin biosynthetic process"/>
    <property type="evidence" value="ECO:0007669"/>
    <property type="project" value="UniProtKB-ARBA"/>
</dbReference>
<reference evidence="2" key="1">
    <citation type="submission" date="2019-08" db="EMBL/GenBank/DDBJ databases">
        <authorList>
            <person name="Kucharzyk K."/>
            <person name="Murdoch R.W."/>
            <person name="Higgins S."/>
            <person name="Loffler F."/>
        </authorList>
    </citation>
    <scope>NUCLEOTIDE SEQUENCE</scope>
</reference>
<accession>A0A645E308</accession>
<evidence type="ECO:0000313" key="2">
    <source>
        <dbReference type="EMBL" id="MPM96184.1"/>
    </source>
</evidence>
<name>A0A645E308_9ZZZZ</name>
<dbReference type="AlphaFoldDB" id="A0A645E308"/>
<dbReference type="GO" id="GO:0030572">
    <property type="term" value="F:phosphatidyltransferase activity"/>
    <property type="evidence" value="ECO:0007669"/>
    <property type="project" value="UniProtKB-ARBA"/>
</dbReference>
<dbReference type="Gene3D" id="3.30.870.10">
    <property type="entry name" value="Endonuclease Chain A"/>
    <property type="match status" value="1"/>
</dbReference>